<reference evidence="1 2" key="1">
    <citation type="submission" date="2006-05" db="EMBL/GenBank/DDBJ databases">
        <authorList>
            <person name="Paulsen I."/>
        </authorList>
    </citation>
    <scope>NUCLEOTIDE SEQUENCE [LARGE SCALE GENOMIC DNA]</scope>
    <source>
        <strain evidence="1 2">GT1</strain>
    </source>
</reference>
<gene>
    <name evidence="1" type="ORF">TGGT1_313322</name>
</gene>
<evidence type="ECO:0000313" key="2">
    <source>
        <dbReference type="Proteomes" id="UP000005641"/>
    </source>
</evidence>
<comment type="caution">
    <text evidence="1">The sequence shown here is derived from an EMBL/GenBank/DDBJ whole genome shotgun (WGS) entry which is preliminary data.</text>
</comment>
<sequence>MTLLRHSLFLPYECQGTYHYGVLCAKSTRLGYFYANVSTTSLCPNCTDNAEPQACASDKAVSISVVATLLTNWLCERSRHQIPLKSVFQLYWRGLP</sequence>
<name>S7W868_TOXGG</name>
<organism evidence="1 2">
    <name type="scientific">Toxoplasma gondii (strain ATCC 50853 / GT1)</name>
    <dbReference type="NCBI Taxonomy" id="507601"/>
    <lineage>
        <taxon>Eukaryota</taxon>
        <taxon>Sar</taxon>
        <taxon>Alveolata</taxon>
        <taxon>Apicomplexa</taxon>
        <taxon>Conoidasida</taxon>
        <taxon>Coccidia</taxon>
        <taxon>Eucoccidiorida</taxon>
        <taxon>Eimeriorina</taxon>
        <taxon>Sarcocystidae</taxon>
        <taxon>Toxoplasma</taxon>
    </lineage>
</organism>
<dbReference type="EMBL" id="AAQM03000146">
    <property type="protein sequence ID" value="EPR60948.1"/>
    <property type="molecule type" value="Genomic_DNA"/>
</dbReference>
<dbReference type="Proteomes" id="UP000005641">
    <property type="component" value="Unassembled WGS sequence"/>
</dbReference>
<proteinExistence type="predicted"/>
<evidence type="ECO:0000313" key="1">
    <source>
        <dbReference type="EMBL" id="EPR60948.1"/>
    </source>
</evidence>
<dbReference type="VEuPathDB" id="ToxoDB:TGGT1_313322"/>
<accession>S7W868</accession>
<dbReference type="AlphaFoldDB" id="S7W868"/>
<reference evidence="1 2" key="2">
    <citation type="submission" date="2013-05" db="EMBL/GenBank/DDBJ databases">
        <authorList>
            <person name="Sibley D."/>
            <person name="Venepally P."/>
            <person name="Karamycheva S."/>
            <person name="Hadjithomas M."/>
            <person name="Khan A."/>
            <person name="Brunk B."/>
            <person name="Roos D."/>
            <person name="Caler E."/>
            <person name="Lorenzi H."/>
        </authorList>
    </citation>
    <scope>NUCLEOTIDE SEQUENCE [LARGE SCALE GENOMIC DNA]</scope>
    <source>
        <strain evidence="1 2">GT1</strain>
    </source>
</reference>
<protein>
    <submittedName>
        <fullName evidence="1">Uncharacterized protein</fullName>
    </submittedName>
</protein>